<dbReference type="InterPro" id="IPR001173">
    <property type="entry name" value="Glyco_trans_2-like"/>
</dbReference>
<evidence type="ECO:0000313" key="2">
    <source>
        <dbReference type="EMBL" id="SFP91716.1"/>
    </source>
</evidence>
<sequence>MDNRDVGIVIPAYNEEQRIGTTLRALKSLPWVREVVVVDDGSTDNTAQVALREGASLIKLARNHGKGYALRQGLKAVSSPIVLVLDADLGQSAIEAAKLIQPIREGMADVAIARFAALPDRHGFGLVKGLSRIGVRLLTGKDLNAVLSGQRAFRREAINPEFFKYKRFGIEFGMTVDLLNHGLRICEVDVEMSHRVTGLDLAGILHRAKQFKDIFAVLMVKLWEKAGTKKVYEVD</sequence>
<dbReference type="SUPFAM" id="SSF53448">
    <property type="entry name" value="Nucleotide-diphospho-sugar transferases"/>
    <property type="match status" value="1"/>
</dbReference>
<dbReference type="EMBL" id="FOXR01000006">
    <property type="protein sequence ID" value="SFP91716.1"/>
    <property type="molecule type" value="Genomic_DNA"/>
</dbReference>
<dbReference type="PANTHER" id="PTHR48090:SF7">
    <property type="entry name" value="RFBJ PROTEIN"/>
    <property type="match status" value="1"/>
</dbReference>
<feature type="domain" description="Glycosyltransferase 2-like" evidence="1">
    <location>
        <begin position="8"/>
        <end position="116"/>
    </location>
</feature>
<protein>
    <submittedName>
        <fullName evidence="2">Glycosyltransferase involved in cell wall bisynthesis</fullName>
    </submittedName>
</protein>
<name>A0A1I5UAP3_9FIRM</name>
<keyword evidence="2" id="KW-0808">Transferase</keyword>
<dbReference type="PANTHER" id="PTHR48090">
    <property type="entry name" value="UNDECAPRENYL-PHOSPHATE 4-DEOXY-4-FORMAMIDO-L-ARABINOSE TRANSFERASE-RELATED"/>
    <property type="match status" value="1"/>
</dbReference>
<evidence type="ECO:0000259" key="1">
    <source>
        <dbReference type="Pfam" id="PF00535"/>
    </source>
</evidence>
<evidence type="ECO:0000313" key="3">
    <source>
        <dbReference type="Proteomes" id="UP000198577"/>
    </source>
</evidence>
<dbReference type="InterPro" id="IPR050256">
    <property type="entry name" value="Glycosyltransferase_2"/>
</dbReference>
<dbReference type="STRING" id="937334.SAMN05444406_10688"/>
<proteinExistence type="predicted"/>
<dbReference type="Gene3D" id="3.90.550.10">
    <property type="entry name" value="Spore Coat Polysaccharide Biosynthesis Protein SpsA, Chain A"/>
    <property type="match status" value="1"/>
</dbReference>
<dbReference type="Proteomes" id="UP000198577">
    <property type="component" value="Unassembled WGS sequence"/>
</dbReference>
<gene>
    <name evidence="2" type="ORF">SAMN05444406_10688</name>
</gene>
<accession>A0A1I5UAP3</accession>
<dbReference type="InterPro" id="IPR029044">
    <property type="entry name" value="Nucleotide-diphossugar_trans"/>
</dbReference>
<keyword evidence="3" id="KW-1185">Reference proteome</keyword>
<organism evidence="2 3">
    <name type="scientific">Caldicoprobacter faecalis</name>
    <dbReference type="NCBI Taxonomy" id="937334"/>
    <lineage>
        <taxon>Bacteria</taxon>
        <taxon>Bacillati</taxon>
        <taxon>Bacillota</taxon>
        <taxon>Clostridia</taxon>
        <taxon>Caldicoprobacterales</taxon>
        <taxon>Caldicoprobacteraceae</taxon>
        <taxon>Caldicoprobacter</taxon>
    </lineage>
</organism>
<dbReference type="GO" id="GO:0016740">
    <property type="term" value="F:transferase activity"/>
    <property type="evidence" value="ECO:0007669"/>
    <property type="project" value="UniProtKB-KW"/>
</dbReference>
<dbReference type="OrthoDB" id="9810303at2"/>
<reference evidence="2 3" key="1">
    <citation type="submission" date="2016-10" db="EMBL/GenBank/DDBJ databases">
        <authorList>
            <person name="de Groot N.N."/>
        </authorList>
    </citation>
    <scope>NUCLEOTIDE SEQUENCE [LARGE SCALE GENOMIC DNA]</scope>
    <source>
        <strain evidence="2 3">DSM 20678</strain>
    </source>
</reference>
<dbReference type="RefSeq" id="WP_092282091.1">
    <property type="nucleotide sequence ID" value="NZ_FOXR01000006.1"/>
</dbReference>
<dbReference type="AlphaFoldDB" id="A0A1I5UAP3"/>
<dbReference type="Pfam" id="PF00535">
    <property type="entry name" value="Glycos_transf_2"/>
    <property type="match status" value="1"/>
</dbReference>
<dbReference type="CDD" id="cd04179">
    <property type="entry name" value="DPM_DPG-synthase_like"/>
    <property type="match status" value="1"/>
</dbReference>